<dbReference type="Gene3D" id="3.30.450.40">
    <property type="match status" value="1"/>
</dbReference>
<dbReference type="PANTHER" id="PTHR30136">
    <property type="entry name" value="HELIX-TURN-HELIX TRANSCRIPTIONAL REGULATOR, ICLR FAMILY"/>
    <property type="match status" value="1"/>
</dbReference>
<dbReference type="Proteomes" id="UP000316030">
    <property type="component" value="Unassembled WGS sequence"/>
</dbReference>
<sequence length="270" mass="29844">MSRNTLRAESGVRYLSDEQRADPLFTNSIARALQVLAAFHQADRPLSLSEIASRAGVDRSAAQRIVHTLRSLGYIARDADDRGFLPGIRILDHTLDYLRLNPLIQKATPVLLELRRNVRERVDLSLFDGQRVVYTARMQSKRETFYATLVGHSVPTFSSSGGWAILARLPQDEARDIIEASDRTPFTPRTLTDTDAIMEQIQLTQQRGYSIAVEQILLGEVALGVAINAPNGRPLGAIHVAGSLAEWTPEEFANRVAPLALEAARAINHS</sequence>
<dbReference type="SUPFAM" id="SSF46785">
    <property type="entry name" value="Winged helix' DNA-binding domain"/>
    <property type="match status" value="1"/>
</dbReference>
<dbReference type="InterPro" id="IPR005471">
    <property type="entry name" value="Tscrpt_reg_IclR_N"/>
</dbReference>
<dbReference type="EMBL" id="FXTO01000003">
    <property type="protein sequence ID" value="SMO47686.1"/>
    <property type="molecule type" value="Genomic_DNA"/>
</dbReference>
<keyword evidence="2" id="KW-0238">DNA-binding</keyword>
<feature type="domain" description="IclR-ED" evidence="5">
    <location>
        <begin position="89"/>
        <end position="270"/>
    </location>
</feature>
<dbReference type="InterPro" id="IPR050707">
    <property type="entry name" value="HTH_MetabolicPath_Reg"/>
</dbReference>
<dbReference type="PROSITE" id="PS51077">
    <property type="entry name" value="HTH_ICLR"/>
    <property type="match status" value="1"/>
</dbReference>
<evidence type="ECO:0000259" key="4">
    <source>
        <dbReference type="PROSITE" id="PS51077"/>
    </source>
</evidence>
<evidence type="ECO:0000259" key="5">
    <source>
        <dbReference type="PROSITE" id="PS51078"/>
    </source>
</evidence>
<gene>
    <name evidence="6" type="ORF">SAMN06265173_103123</name>
</gene>
<dbReference type="InterPro" id="IPR029016">
    <property type="entry name" value="GAF-like_dom_sf"/>
</dbReference>
<dbReference type="GO" id="GO:0045892">
    <property type="term" value="P:negative regulation of DNA-templated transcription"/>
    <property type="evidence" value="ECO:0007669"/>
    <property type="project" value="TreeGrafter"/>
</dbReference>
<dbReference type="PANTHER" id="PTHR30136:SF34">
    <property type="entry name" value="TRANSCRIPTIONAL REGULATOR"/>
    <property type="match status" value="1"/>
</dbReference>
<dbReference type="InterPro" id="IPR036388">
    <property type="entry name" value="WH-like_DNA-bd_sf"/>
</dbReference>
<accession>A0A521BKS4</accession>
<keyword evidence="1" id="KW-0805">Transcription regulation</keyword>
<evidence type="ECO:0000256" key="1">
    <source>
        <dbReference type="ARBA" id="ARBA00023015"/>
    </source>
</evidence>
<evidence type="ECO:0000313" key="6">
    <source>
        <dbReference type="EMBL" id="SMO47686.1"/>
    </source>
</evidence>
<dbReference type="AlphaFoldDB" id="A0A521BKS4"/>
<organism evidence="6 7">
    <name type="scientific">Thalassovita litoralis</name>
    <dbReference type="NCBI Taxonomy" id="1010611"/>
    <lineage>
        <taxon>Bacteria</taxon>
        <taxon>Pseudomonadati</taxon>
        <taxon>Pseudomonadota</taxon>
        <taxon>Alphaproteobacteria</taxon>
        <taxon>Rhodobacterales</taxon>
        <taxon>Roseobacteraceae</taxon>
        <taxon>Thalassovita</taxon>
    </lineage>
</organism>
<protein>
    <submittedName>
        <fullName evidence="6">Transcriptional regulator, IclR family</fullName>
    </submittedName>
</protein>
<keyword evidence="7" id="KW-1185">Reference proteome</keyword>
<dbReference type="SUPFAM" id="SSF55781">
    <property type="entry name" value="GAF domain-like"/>
    <property type="match status" value="1"/>
</dbReference>
<name>A0A521BKS4_9RHOB</name>
<keyword evidence="3" id="KW-0804">Transcription</keyword>
<dbReference type="Gene3D" id="1.10.10.10">
    <property type="entry name" value="Winged helix-like DNA-binding domain superfamily/Winged helix DNA-binding domain"/>
    <property type="match status" value="1"/>
</dbReference>
<dbReference type="GO" id="GO:0003677">
    <property type="term" value="F:DNA binding"/>
    <property type="evidence" value="ECO:0007669"/>
    <property type="project" value="UniProtKB-KW"/>
</dbReference>
<proteinExistence type="predicted"/>
<evidence type="ECO:0000256" key="2">
    <source>
        <dbReference type="ARBA" id="ARBA00023125"/>
    </source>
</evidence>
<dbReference type="OrthoDB" id="9807558at2"/>
<reference evidence="6 7" key="1">
    <citation type="submission" date="2017-05" db="EMBL/GenBank/DDBJ databases">
        <authorList>
            <person name="Varghese N."/>
            <person name="Submissions S."/>
        </authorList>
    </citation>
    <scope>NUCLEOTIDE SEQUENCE [LARGE SCALE GENOMIC DNA]</scope>
    <source>
        <strain evidence="6 7">DSM 29506</strain>
    </source>
</reference>
<evidence type="ECO:0000256" key="3">
    <source>
        <dbReference type="ARBA" id="ARBA00023163"/>
    </source>
</evidence>
<evidence type="ECO:0000313" key="7">
    <source>
        <dbReference type="Proteomes" id="UP000316030"/>
    </source>
</evidence>
<dbReference type="Pfam" id="PF01614">
    <property type="entry name" value="IclR_C"/>
    <property type="match status" value="1"/>
</dbReference>
<dbReference type="GO" id="GO:0003700">
    <property type="term" value="F:DNA-binding transcription factor activity"/>
    <property type="evidence" value="ECO:0007669"/>
    <property type="project" value="TreeGrafter"/>
</dbReference>
<dbReference type="PROSITE" id="PS51078">
    <property type="entry name" value="ICLR_ED"/>
    <property type="match status" value="1"/>
</dbReference>
<dbReference type="SMART" id="SM00346">
    <property type="entry name" value="HTH_ICLR"/>
    <property type="match status" value="1"/>
</dbReference>
<dbReference type="InterPro" id="IPR014757">
    <property type="entry name" value="Tscrpt_reg_IclR_C"/>
</dbReference>
<feature type="domain" description="HTH iclR-type" evidence="4">
    <location>
        <begin position="26"/>
        <end position="88"/>
    </location>
</feature>
<dbReference type="Pfam" id="PF09339">
    <property type="entry name" value="HTH_IclR"/>
    <property type="match status" value="1"/>
</dbReference>
<dbReference type="InterPro" id="IPR036390">
    <property type="entry name" value="WH_DNA-bd_sf"/>
</dbReference>
<dbReference type="RefSeq" id="WP_142492163.1">
    <property type="nucleotide sequence ID" value="NZ_FXTO01000003.1"/>
</dbReference>